<evidence type="ECO:0000313" key="2">
    <source>
        <dbReference type="Proteomes" id="UP000789920"/>
    </source>
</evidence>
<sequence>EAKLRAECCIANKAKLCCAYLKKCENFKKSFFKDIVEEILALLVSEDKINSSEENEETKVLFDFVAPELSLPNYRSIGDQILMNTAKSLKQDIVKIAANDKYGIIATFDEWFNIKIEQLWADMIRHIEKMMKDAKKKNIKIKALVSDSAGKYAAASDILYHCQKQARELDTKIQHLHLTTPIVENEDLSNLEDIDSSFKDDLQINNIIDIDKNINNEDDLALSELDESNSEEQVQEWNIFIEE</sequence>
<dbReference type="EMBL" id="CAJVQC010006428">
    <property type="protein sequence ID" value="CAG8566849.1"/>
    <property type="molecule type" value="Genomic_DNA"/>
</dbReference>
<keyword evidence="2" id="KW-1185">Reference proteome</keyword>
<organism evidence="1 2">
    <name type="scientific">Racocetra persica</name>
    <dbReference type="NCBI Taxonomy" id="160502"/>
    <lineage>
        <taxon>Eukaryota</taxon>
        <taxon>Fungi</taxon>
        <taxon>Fungi incertae sedis</taxon>
        <taxon>Mucoromycota</taxon>
        <taxon>Glomeromycotina</taxon>
        <taxon>Glomeromycetes</taxon>
        <taxon>Diversisporales</taxon>
        <taxon>Gigasporaceae</taxon>
        <taxon>Racocetra</taxon>
    </lineage>
</organism>
<dbReference type="Proteomes" id="UP000789920">
    <property type="component" value="Unassembled WGS sequence"/>
</dbReference>
<accession>A0ACA9M592</accession>
<proteinExistence type="predicted"/>
<name>A0ACA9M592_9GLOM</name>
<evidence type="ECO:0000313" key="1">
    <source>
        <dbReference type="EMBL" id="CAG8566849.1"/>
    </source>
</evidence>
<protein>
    <submittedName>
        <fullName evidence="1">17356_t:CDS:1</fullName>
    </submittedName>
</protein>
<feature type="non-terminal residue" evidence="1">
    <location>
        <position position="1"/>
    </location>
</feature>
<reference evidence="1" key="1">
    <citation type="submission" date="2021-06" db="EMBL/GenBank/DDBJ databases">
        <authorList>
            <person name="Kallberg Y."/>
            <person name="Tangrot J."/>
            <person name="Rosling A."/>
        </authorList>
    </citation>
    <scope>NUCLEOTIDE SEQUENCE</scope>
    <source>
        <strain evidence="1">MA461A</strain>
    </source>
</reference>
<gene>
    <name evidence="1" type="ORF">RPERSI_LOCUS4588</name>
</gene>
<comment type="caution">
    <text evidence="1">The sequence shown here is derived from an EMBL/GenBank/DDBJ whole genome shotgun (WGS) entry which is preliminary data.</text>
</comment>